<evidence type="ECO:0000313" key="5">
    <source>
        <dbReference type="EMBL" id="AHG92439.1"/>
    </source>
</evidence>
<dbReference type="GO" id="GO:0000976">
    <property type="term" value="F:transcription cis-regulatory region binding"/>
    <property type="evidence" value="ECO:0007669"/>
    <property type="project" value="TreeGrafter"/>
</dbReference>
<evidence type="ECO:0000259" key="3">
    <source>
        <dbReference type="PROSITE" id="PS50110"/>
    </source>
</evidence>
<keyword evidence="6" id="KW-1185">Reference proteome</keyword>
<organism evidence="5 6">
    <name type="scientific">Gemmatirosa kalamazoonensis</name>
    <dbReference type="NCBI Taxonomy" id="861299"/>
    <lineage>
        <taxon>Bacteria</taxon>
        <taxon>Pseudomonadati</taxon>
        <taxon>Gemmatimonadota</taxon>
        <taxon>Gemmatimonadia</taxon>
        <taxon>Gemmatimonadales</taxon>
        <taxon>Gemmatimonadaceae</taxon>
        <taxon>Gemmatirosa</taxon>
    </lineage>
</organism>
<dbReference type="HOGENOM" id="CLU_000445_14_1_0"/>
<feature type="modified residue" description="4-aspartylphosphate" evidence="2">
    <location>
        <position position="58"/>
    </location>
</feature>
<reference evidence="5 6" key="1">
    <citation type="journal article" date="2014" name="Genome Announc.">
        <title>Genome Sequence and Methylome of Soil Bacterium Gemmatirosa kalamazoonensis KBS708T, a Member of the Rarely Cultivated Gemmatimonadetes Phylum.</title>
        <authorList>
            <person name="Debruyn J.M."/>
            <person name="Radosevich M."/>
            <person name="Wommack K.E."/>
            <person name="Polson S.W."/>
            <person name="Hauser L.J."/>
            <person name="Fawaz M.N."/>
            <person name="Korlach J."/>
            <person name="Tsai Y.C."/>
        </authorList>
    </citation>
    <scope>NUCLEOTIDE SEQUENCE [LARGE SCALE GENOMIC DNA]</scope>
    <source>
        <strain evidence="5 6">KBS708</strain>
        <plasmid evidence="6">Plasmid 1</plasmid>
    </source>
</reference>
<accession>W0RN25</accession>
<dbReference type="Gene3D" id="2.40.50.1020">
    <property type="entry name" value="LytTr DNA-binding domain"/>
    <property type="match status" value="1"/>
</dbReference>
<keyword evidence="1" id="KW-0238">DNA-binding</keyword>
<dbReference type="Pfam" id="PF04397">
    <property type="entry name" value="LytTR"/>
    <property type="match status" value="1"/>
</dbReference>
<dbReference type="Proteomes" id="UP000019151">
    <property type="component" value="Plasmid 1"/>
</dbReference>
<evidence type="ECO:0000256" key="2">
    <source>
        <dbReference type="PROSITE-ProRule" id="PRU00169"/>
    </source>
</evidence>
<dbReference type="GO" id="GO:0032993">
    <property type="term" value="C:protein-DNA complex"/>
    <property type="evidence" value="ECO:0007669"/>
    <property type="project" value="TreeGrafter"/>
</dbReference>
<dbReference type="KEGG" id="gba:J421_4904"/>
<feature type="domain" description="HTH LytTR-type" evidence="4">
    <location>
        <begin position="149"/>
        <end position="256"/>
    </location>
</feature>
<feature type="domain" description="Response regulatory" evidence="3">
    <location>
        <begin position="7"/>
        <end position="121"/>
    </location>
</feature>
<dbReference type="CDD" id="cd17532">
    <property type="entry name" value="REC_LytTR_AlgR-like"/>
    <property type="match status" value="1"/>
</dbReference>
<dbReference type="FunCoup" id="W0RN25">
    <property type="interactions" value="185"/>
</dbReference>
<evidence type="ECO:0000256" key="1">
    <source>
        <dbReference type="ARBA" id="ARBA00023125"/>
    </source>
</evidence>
<sequence length="259" mass="28074">MSAAVVRAVVVDDEEPARELLRALLGERGGVDVVGEAGDGAEAVRTIDATRPDVVFLDVQMPGMSGLEVAAALGRAASPPLVVFVTAYDRYAIQAFEVSACDYLLKPFDAARLDATVRRVAARLRDAGATSAAQLRELLRLVAADPAPLALKVDDRHVFVDPRDVEWIEMDGKEARVHLVAGRGAPLVVRESMRSLEARLDAATFLRVHRSAIVNRHHVREMQPWFKGEQVLVLRGGARVITGPTYSDAVTRLLVGKGR</sequence>
<dbReference type="GO" id="GO:0006355">
    <property type="term" value="P:regulation of DNA-templated transcription"/>
    <property type="evidence" value="ECO:0007669"/>
    <property type="project" value="TreeGrafter"/>
</dbReference>
<evidence type="ECO:0000313" key="6">
    <source>
        <dbReference type="Proteomes" id="UP000019151"/>
    </source>
</evidence>
<dbReference type="PROSITE" id="PS50930">
    <property type="entry name" value="HTH_LYTTR"/>
    <property type="match status" value="1"/>
</dbReference>
<dbReference type="AlphaFoldDB" id="W0RN25"/>
<dbReference type="GO" id="GO:0005829">
    <property type="term" value="C:cytosol"/>
    <property type="evidence" value="ECO:0007669"/>
    <property type="project" value="TreeGrafter"/>
</dbReference>
<name>W0RN25_9BACT</name>
<dbReference type="Gene3D" id="3.40.50.2300">
    <property type="match status" value="1"/>
</dbReference>
<dbReference type="EMBL" id="CP007129">
    <property type="protein sequence ID" value="AHG92439.1"/>
    <property type="molecule type" value="Genomic_DNA"/>
</dbReference>
<geneLocation type="plasmid" evidence="5 6">
    <name>1</name>
</geneLocation>
<dbReference type="OrthoDB" id="9787344at2"/>
<dbReference type="InterPro" id="IPR039420">
    <property type="entry name" value="WalR-like"/>
</dbReference>
<proteinExistence type="predicted"/>
<dbReference type="Pfam" id="PF00072">
    <property type="entry name" value="Response_reg"/>
    <property type="match status" value="1"/>
</dbReference>
<dbReference type="InterPro" id="IPR001789">
    <property type="entry name" value="Sig_transdc_resp-reg_receiver"/>
</dbReference>
<dbReference type="InterPro" id="IPR011006">
    <property type="entry name" value="CheY-like_superfamily"/>
</dbReference>
<dbReference type="SUPFAM" id="SSF52172">
    <property type="entry name" value="CheY-like"/>
    <property type="match status" value="1"/>
</dbReference>
<keyword evidence="5" id="KW-0614">Plasmid</keyword>
<dbReference type="RefSeq" id="WP_025413781.1">
    <property type="nucleotide sequence ID" value="NZ_CP007129.1"/>
</dbReference>
<keyword evidence="2" id="KW-0597">Phosphoprotein</keyword>
<dbReference type="GO" id="GO:0000156">
    <property type="term" value="F:phosphorelay response regulator activity"/>
    <property type="evidence" value="ECO:0007669"/>
    <property type="project" value="TreeGrafter"/>
</dbReference>
<dbReference type="PANTHER" id="PTHR48111:SF69">
    <property type="entry name" value="RESPONSE REGULATOR RECEIVER"/>
    <property type="match status" value="1"/>
</dbReference>
<dbReference type="PROSITE" id="PS50110">
    <property type="entry name" value="RESPONSE_REGULATORY"/>
    <property type="match status" value="1"/>
</dbReference>
<gene>
    <name evidence="5" type="ORF">J421_4904</name>
</gene>
<dbReference type="SMART" id="SM00448">
    <property type="entry name" value="REC"/>
    <property type="match status" value="1"/>
</dbReference>
<evidence type="ECO:0000259" key="4">
    <source>
        <dbReference type="PROSITE" id="PS50930"/>
    </source>
</evidence>
<protein>
    <submittedName>
        <fullName evidence="5">Response regulator receiver</fullName>
    </submittedName>
</protein>
<dbReference type="InParanoid" id="W0RN25"/>
<dbReference type="InterPro" id="IPR007492">
    <property type="entry name" value="LytTR_DNA-bd_dom"/>
</dbReference>
<dbReference type="SMART" id="SM00850">
    <property type="entry name" value="LytTR"/>
    <property type="match status" value="1"/>
</dbReference>
<dbReference type="PANTHER" id="PTHR48111">
    <property type="entry name" value="REGULATOR OF RPOS"/>
    <property type="match status" value="1"/>
</dbReference>